<protein>
    <submittedName>
        <fullName evidence="1">Uncharacterized protein</fullName>
    </submittedName>
</protein>
<reference evidence="1 2" key="1">
    <citation type="submission" date="2018-08" db="EMBL/GenBank/DDBJ databases">
        <title>The metabolism and importance of syntrophic acetate oxidation coupled to methane or sulfide production in haloalkaline environments.</title>
        <authorList>
            <person name="Timmers P.H.A."/>
            <person name="Vavourakis C.D."/>
            <person name="Sorokin D.Y."/>
            <person name="Sinninghe Damste J.S."/>
            <person name="Muyzer G."/>
            <person name="Stams A.J.M."/>
            <person name="Plugge C.M."/>
        </authorList>
    </citation>
    <scope>NUCLEOTIDE SEQUENCE [LARGE SCALE GENOMIC DNA]</scope>
    <source>
        <strain evidence="1">MSAO_Arc3</strain>
    </source>
</reference>
<dbReference type="EMBL" id="QZAB01000205">
    <property type="protein sequence ID" value="RQD88223.1"/>
    <property type="molecule type" value="Genomic_DNA"/>
</dbReference>
<name>A0A424Z295_9EURY</name>
<accession>A0A424Z295</accession>
<proteinExistence type="predicted"/>
<evidence type="ECO:0000313" key="1">
    <source>
        <dbReference type="EMBL" id="RQD88223.1"/>
    </source>
</evidence>
<dbReference type="Proteomes" id="UP000284763">
    <property type="component" value="Unassembled WGS sequence"/>
</dbReference>
<comment type="caution">
    <text evidence="1">The sequence shown here is derived from an EMBL/GenBank/DDBJ whole genome shotgun (WGS) entry which is preliminary data.</text>
</comment>
<organism evidence="1 2">
    <name type="scientific">Methanosalsum natronophilum</name>
    <dbReference type="NCBI Taxonomy" id="768733"/>
    <lineage>
        <taxon>Archaea</taxon>
        <taxon>Methanobacteriati</taxon>
        <taxon>Methanobacteriota</taxon>
        <taxon>Stenosarchaea group</taxon>
        <taxon>Methanomicrobia</taxon>
        <taxon>Methanosarcinales</taxon>
        <taxon>Methanosarcinaceae</taxon>
        <taxon>Methanosalsum</taxon>
    </lineage>
</organism>
<evidence type="ECO:0000313" key="2">
    <source>
        <dbReference type="Proteomes" id="UP000284763"/>
    </source>
</evidence>
<sequence>MIIPVMLFTGTQSISGQSVIRIVAESGSRSVIVHQDVSSVSITLVSEYYRGWARYFEDEIGMSVAEDSENESVYAYIGDLDGIDVYILYIPNRLAIEQ</sequence>
<gene>
    <name evidence="1" type="ORF">D5R95_03005</name>
</gene>
<dbReference type="AlphaFoldDB" id="A0A424Z295"/>